<organism evidence="7 8">
    <name type="scientific">Entomospira nematocerorum</name>
    <dbReference type="NCBI Taxonomy" id="2719987"/>
    <lineage>
        <taxon>Bacteria</taxon>
        <taxon>Pseudomonadati</taxon>
        <taxon>Spirochaetota</taxon>
        <taxon>Spirochaetia</taxon>
        <taxon>Spirochaetales</taxon>
        <taxon>Spirochaetaceae</taxon>
        <taxon>Entomospira</taxon>
    </lineage>
</organism>
<dbReference type="InterPro" id="IPR055342">
    <property type="entry name" value="MreC_beta-barrel_core"/>
</dbReference>
<dbReference type="Proteomes" id="UP000752013">
    <property type="component" value="Unassembled WGS sequence"/>
</dbReference>
<dbReference type="PANTHER" id="PTHR34138:SF1">
    <property type="entry name" value="CELL SHAPE-DETERMINING PROTEIN MREC"/>
    <property type="match status" value="1"/>
</dbReference>
<keyword evidence="8" id="KW-1185">Reference proteome</keyword>
<feature type="domain" description="Rod shape-determining protein MreC beta-barrel core" evidence="6">
    <location>
        <begin position="121"/>
        <end position="281"/>
    </location>
</feature>
<protein>
    <recommendedName>
        <fullName evidence="2">Cell shape-determining protein MreC</fullName>
    </recommendedName>
    <alternativeName>
        <fullName evidence="4">Cell shape protein MreC</fullName>
    </alternativeName>
</protein>
<gene>
    <name evidence="7" type="primary">mreC</name>
    <name evidence="7" type="ORF">HCT46_03490</name>
</gene>
<keyword evidence="3" id="KW-0133">Cell shape</keyword>
<dbReference type="Gene3D" id="2.40.10.350">
    <property type="entry name" value="Rod shape-determining protein MreC, domain 2"/>
    <property type="match status" value="1"/>
</dbReference>
<dbReference type="InterPro" id="IPR042175">
    <property type="entry name" value="Cell/Rod_MreC_2"/>
</dbReference>
<dbReference type="Gene3D" id="2.40.10.340">
    <property type="entry name" value="Rod shape-determining protein MreC, domain 1"/>
    <property type="match status" value="1"/>
</dbReference>
<evidence type="ECO:0000313" key="7">
    <source>
        <dbReference type="EMBL" id="NIZ46977.1"/>
    </source>
</evidence>
<comment type="caution">
    <text evidence="7">The sequence shown here is derived from an EMBL/GenBank/DDBJ whole genome shotgun (WGS) entry which is preliminary data.</text>
</comment>
<dbReference type="Pfam" id="PF04085">
    <property type="entry name" value="MreC"/>
    <property type="match status" value="1"/>
</dbReference>
<dbReference type="AlphaFoldDB" id="A0A968GDB7"/>
<evidence type="ECO:0000256" key="1">
    <source>
        <dbReference type="ARBA" id="ARBA00009369"/>
    </source>
</evidence>
<dbReference type="EMBL" id="JAATLK010000001">
    <property type="protein sequence ID" value="NIZ46977.1"/>
    <property type="molecule type" value="Genomic_DNA"/>
</dbReference>
<evidence type="ECO:0000256" key="3">
    <source>
        <dbReference type="ARBA" id="ARBA00022960"/>
    </source>
</evidence>
<name>A0A968GDB7_9SPIO</name>
<evidence type="ECO:0000256" key="2">
    <source>
        <dbReference type="ARBA" id="ARBA00013855"/>
    </source>
</evidence>
<dbReference type="RefSeq" id="WP_167703414.1">
    <property type="nucleotide sequence ID" value="NZ_CP118168.1"/>
</dbReference>
<feature type="coiled-coil region" evidence="5">
    <location>
        <begin position="77"/>
        <end position="104"/>
    </location>
</feature>
<reference evidence="7" key="1">
    <citation type="submission" date="2020-03" db="EMBL/GenBank/DDBJ databases">
        <title>Spirochaetal bacteria isolated from arthropods constitute a novel genus Entomospira genus novum within the order Spirochaetales.</title>
        <authorList>
            <person name="Grana-Miraglia L."/>
            <person name="Sikutova S."/>
            <person name="Fingerle V."/>
            <person name="Sing A."/>
            <person name="Castillo-Ramirez S."/>
            <person name="Margos G."/>
            <person name="Rudolf I."/>
        </authorList>
    </citation>
    <scope>NUCLEOTIDE SEQUENCE</scope>
    <source>
        <strain evidence="7">BR208</strain>
    </source>
</reference>
<sequence>MLRVILTRNNLIMILYIALSILMVMSRESGLSQRITTSGVTVLSGVQRTMHWIFGATESGLQNVIEVWNIRKHYVKLQDKLIDYAEYELQAQRLEKENQRLRMLLDLPPAPGFRQVIAPIVTWDPANLQHGFLIGKGYHAGVSPKMLVLAYNSERRIFGVIGRVVEVFPYSAKVVPLSHPDSFLTVKIEPSGFEGLVNGGSWSGDRLTLRYVSRNALSLLSVGDMAVTTTVRKNESDEGLLISDLYVGEIINIVDNPTLDALEVSLKSAVNIGRVEHVILLIADDVAGYDADNHLEDIDSTKVYTDFYQLQEQSGLPVKPLGSS</sequence>
<dbReference type="GO" id="GO:0008360">
    <property type="term" value="P:regulation of cell shape"/>
    <property type="evidence" value="ECO:0007669"/>
    <property type="project" value="UniProtKB-KW"/>
</dbReference>
<evidence type="ECO:0000256" key="4">
    <source>
        <dbReference type="ARBA" id="ARBA00032089"/>
    </source>
</evidence>
<dbReference type="InterPro" id="IPR007221">
    <property type="entry name" value="MreC"/>
</dbReference>
<dbReference type="InterPro" id="IPR042177">
    <property type="entry name" value="Cell/Rod_1"/>
</dbReference>
<dbReference type="GO" id="GO:0005886">
    <property type="term" value="C:plasma membrane"/>
    <property type="evidence" value="ECO:0007669"/>
    <property type="project" value="TreeGrafter"/>
</dbReference>
<accession>A0A968GDB7</accession>
<evidence type="ECO:0000256" key="5">
    <source>
        <dbReference type="SAM" id="Coils"/>
    </source>
</evidence>
<evidence type="ECO:0000313" key="8">
    <source>
        <dbReference type="Proteomes" id="UP000752013"/>
    </source>
</evidence>
<dbReference type="PANTHER" id="PTHR34138">
    <property type="entry name" value="CELL SHAPE-DETERMINING PROTEIN MREC"/>
    <property type="match status" value="1"/>
</dbReference>
<proteinExistence type="inferred from homology"/>
<dbReference type="NCBIfam" id="TIGR00219">
    <property type="entry name" value="mreC"/>
    <property type="match status" value="1"/>
</dbReference>
<evidence type="ECO:0000259" key="6">
    <source>
        <dbReference type="Pfam" id="PF04085"/>
    </source>
</evidence>
<keyword evidence="5" id="KW-0175">Coiled coil</keyword>
<comment type="similarity">
    <text evidence="1">Belongs to the MreC family.</text>
</comment>